<accession>A0ABQ9UFY4</accession>
<organism evidence="2 3">
    <name type="scientific">Saguinus oedipus</name>
    <name type="common">Cotton-top tamarin</name>
    <name type="synonym">Oedipomidas oedipus</name>
    <dbReference type="NCBI Taxonomy" id="9490"/>
    <lineage>
        <taxon>Eukaryota</taxon>
        <taxon>Metazoa</taxon>
        <taxon>Chordata</taxon>
        <taxon>Craniata</taxon>
        <taxon>Vertebrata</taxon>
        <taxon>Euteleostomi</taxon>
        <taxon>Mammalia</taxon>
        <taxon>Eutheria</taxon>
        <taxon>Euarchontoglires</taxon>
        <taxon>Primates</taxon>
        <taxon>Haplorrhini</taxon>
        <taxon>Platyrrhini</taxon>
        <taxon>Cebidae</taxon>
        <taxon>Callitrichinae</taxon>
        <taxon>Saguinus</taxon>
    </lineage>
</organism>
<dbReference type="Proteomes" id="UP001266305">
    <property type="component" value="Unassembled WGS sequence"/>
</dbReference>
<gene>
    <name evidence="2" type="ORF">P7K49_025032</name>
</gene>
<evidence type="ECO:0000256" key="1">
    <source>
        <dbReference type="SAM" id="MobiDB-lite"/>
    </source>
</evidence>
<sequence length="54" mass="5725">MGINPAAKRVAGSKWDADARDQKSTGTRSQKKGSDGECRSEEDNQGGVGLMKSQ</sequence>
<evidence type="ECO:0000313" key="2">
    <source>
        <dbReference type="EMBL" id="KAK2095998.1"/>
    </source>
</evidence>
<feature type="non-terminal residue" evidence="2">
    <location>
        <position position="54"/>
    </location>
</feature>
<name>A0ABQ9UFY4_SAGOE</name>
<proteinExistence type="predicted"/>
<protein>
    <submittedName>
        <fullName evidence="2">Uncharacterized protein</fullName>
    </submittedName>
</protein>
<reference evidence="2 3" key="1">
    <citation type="submission" date="2023-05" db="EMBL/GenBank/DDBJ databases">
        <title>B98-5 Cell Line De Novo Hybrid Assembly: An Optical Mapping Approach.</title>
        <authorList>
            <person name="Kananen K."/>
            <person name="Auerbach J.A."/>
            <person name="Kautto E."/>
            <person name="Blachly J.S."/>
        </authorList>
    </citation>
    <scope>NUCLEOTIDE SEQUENCE [LARGE SCALE GENOMIC DNA]</scope>
    <source>
        <strain evidence="2">B95-8</strain>
        <tissue evidence="2">Cell line</tissue>
    </source>
</reference>
<evidence type="ECO:0000313" key="3">
    <source>
        <dbReference type="Proteomes" id="UP001266305"/>
    </source>
</evidence>
<dbReference type="EMBL" id="JASSZA010000012">
    <property type="protein sequence ID" value="KAK2095998.1"/>
    <property type="molecule type" value="Genomic_DNA"/>
</dbReference>
<feature type="region of interest" description="Disordered" evidence="1">
    <location>
        <begin position="1"/>
        <end position="54"/>
    </location>
</feature>
<comment type="caution">
    <text evidence="2">The sequence shown here is derived from an EMBL/GenBank/DDBJ whole genome shotgun (WGS) entry which is preliminary data.</text>
</comment>
<keyword evidence="3" id="KW-1185">Reference proteome</keyword>
<feature type="compositionally biased region" description="Basic and acidic residues" evidence="1">
    <location>
        <begin position="32"/>
        <end position="42"/>
    </location>
</feature>